<feature type="domain" description="Ricin B lectin" evidence="3">
    <location>
        <begin position="373"/>
        <end position="505"/>
    </location>
</feature>
<gene>
    <name evidence="4" type="ORF">CU098_001837</name>
</gene>
<evidence type="ECO:0000256" key="1">
    <source>
        <dbReference type="SAM" id="Coils"/>
    </source>
</evidence>
<dbReference type="Pfam" id="PF00652">
    <property type="entry name" value="Ricin_B_lectin"/>
    <property type="match status" value="1"/>
</dbReference>
<dbReference type="Pfam" id="PF14200">
    <property type="entry name" value="RicinB_lectin_2"/>
    <property type="match status" value="1"/>
</dbReference>
<feature type="non-terminal residue" evidence="4">
    <location>
        <position position="2767"/>
    </location>
</feature>
<dbReference type="SUPFAM" id="SSF50370">
    <property type="entry name" value="Ricin B-like lectins"/>
    <property type="match status" value="7"/>
</dbReference>
<evidence type="ECO:0000259" key="3">
    <source>
        <dbReference type="SMART" id="SM00458"/>
    </source>
</evidence>
<evidence type="ECO:0000313" key="4">
    <source>
        <dbReference type="EMBL" id="RCI06379.1"/>
    </source>
</evidence>
<dbReference type="InterPro" id="IPR035992">
    <property type="entry name" value="Ricin_B-like_lectins"/>
</dbReference>
<feature type="domain" description="Ricin B lectin" evidence="3">
    <location>
        <begin position="1415"/>
        <end position="1559"/>
    </location>
</feature>
<feature type="compositionally biased region" description="Low complexity" evidence="2">
    <location>
        <begin position="1285"/>
        <end position="1305"/>
    </location>
</feature>
<accession>A0A367KVZ0</accession>
<dbReference type="OrthoDB" id="40579at2759"/>
<sequence>MFEKSENFPENWFFIKNHSNGYVLMVDNESQETGSAIVLSTIRTKDYASQLWRYDPKGFLVNKKSGQVMDVAKGNAKAGVDIVQQIQSDEKEETNYQKFGLSPHGHIYLINKSSLVLGIKESFFARREGLHVHLQLVDKRHLDRKEQRWDFVLPVVKDKVDPIKRQSSTTTSRLSTVAQIKEDDARSVHSTGSARSSIDQEEATRTPSGSFPDSPFFLKSDASGLYISTESITAGKAGSQLTIEALRKKGYDSQLWTYDVSNNRIVNKLSKLVLGIENNSPKDGAYIHLSTLSSAQDKTQSWTLSPEGEVTLKSDPSYVLGFKESWFGNREGAHLHLQKKVRGNQQQKFTVVMPIFRKTETTKVEKRGVFPEGWFFVKSQAHGLVLTVLETGVIAAEVEAAKLDTSNYARQLWKCENGYLVNKVSEMVLDIRGGSIVSGSTICQYTKKTENNQNQQWGLTVEGSIHPESNKNLVLTVKENELVRSALFLSEKKTADHKGQCWNFVVPVFKKKTVTSTVKKTSAFKLANYPSGWFFIRSHVQGSTTESPYVLTANEKSIELSLLDRENWQYQLWSYSEGKLVNYSTDLIIHVNNFTAGSELIQTETSDKEWYMTMDGYLLYGSDKEKFALSANLEKEKYKLTLTTHKYAQELQWGFLIPKFGYRHGYQILIQWSVSVLREWRKVVTTTTTTVDTTAMDHPDAEWPQGEFFIRGSDNYALVPEKSQVGSPVTMKQLTLENADIFKWTYKNGYLVHVVSKFVLRIQDKWVDGAKLQLTKEIAGDEDQYWSLKTNGQIVSQKDRKYGLNLVQINGAWTVHISSTVYYAWRLLYGKYQLRYSEKEKKEISYLISFQRIILTLLVNHKHNVERKLVTRSFGVFPEGWLFIRSKKDSNLVITISEKKKGSQLILSKLNTKTFAYQLWRYRDDGCLVNMETDYVIDVAGGKLLHNASVIQWTPKFLRSSRKNQIWALSVDGHIHTQTNTNLVLAGQVKEGAQLKLVKRSDINQEVQQWTFARPVFGKTTYTTYAAQQAHRGSLSLEKVGGDAPVSVSKADEYERVEKRIITRRWGIFPAGGFFIRCKGLGLTVERDEKTSEYRLVLRTLNFKQYKLQYWTYQDGYLINEETGLVLDAQASEDVSVEGVQTQVYLKEKSSNEGQFWDLGVDGEIHLRSNERLTIGVPKADDVKEGALVGLQKIRVIRSESNNKQVSELKSDSWLRWTFSKPVFGKRAVASNETTEAAVIESCEEQTTTVQEQDEVLPEDEEDEELFDEEDTVEQPGEESDLEIQTPIQTPLQTPSSSSNTSSSKAGVSIITAGTLAAAIEAEASKPKEIVKETAKDATVVKVEKAEEVLPVSRPQSPISRPRTPSSRPGSPSRKPKRNSSDRTNRNTFKLDEDYIPTGFEKVVRYMNHTGNFPDGYFFIKSSLHGFVLELVGNAVDGADIVLTPMKSTDFAGQLWSCKDEYLVNLKGGALVLDAAKDALAAGERVHLSNKASDSEGNDDQLWEMNHEKMILLRNQRHIVLSLKDLKPNPAHTKIDVYCQEAKALVKKEARPEQRWEILIPSLIPISQGESGVKIVKSSKVDFFTSSAAAVVSYKWLKETFCHRVTEQNQWPSTEGWFFIRFGAENHFIASGETSQSDVGLYEINEKSDYRRFLWTYIDGYLINYRYNLRLILNNSRRWVLSNSHTTLNQKFYISPNGTLSVRISKIVYYIRFIHQNGSYTLDVTTDDSIKESQGLEMHIPVISDTEYQKNLVEAYSTAYAFVRKQKTDWSILSASASTRRAIFPVSTWFFVKVSGAEDLVLSTTEDKPQLALKKLDFKNFKTQLWTFNDGHLINYGNKFVITVEGSVATDSKVIYAPEAGVSTQKWILTTDGHIELEAHERLVLSAEDIKDSQSIVIGSSNTPSTKLIQWKFSTPVFGKKTTDVTKAIDNGAVIESEQEVTSINKANLALTRRSTKTSTDTYRETLVIIRWWRVVLLRRISTCRTQKEYLQVLEEYRQLLHSRFIQYLTVYRTSVQGQELRAIEDFVAETEQTLEDQIFTKAITHLKGYMPEDEVKDFDFPTIVTESCGAIEKKLESIVESKPVVEKVEEIQSETETVDRSVIVVDKVHVVVRRYIIVIRRRVVEATKQGAKPEEIAQLIEDSRKELDNEITEIQTDAQNSLNQSPYVSAGYKKQLEQSVSTVIEGSKAELDQFVSNVDQVTHYTDEDWNKITGDLDNKVTECKESIEAYENVTEVEEQPVHVDEKEVEHARLDIVATVTETKTYLKQWFLNFKKDLAWTVQESPKDTTTVVEAARLEAVSKLDETIALLSMLSGSLTNLTWAERRRIVTYLITLKTHLSSNIEYIQSQPDNALQICDSTFGSDQEKELLKNMDIVVEKVTGQPVVSEDTHISRAEVVQTGNLTETDVTDANLVEAVDHPKDSTLKDIAVGAAASMIAGTAIAVASEVSKHHHKKPVDVKTTEIAQSGDKETVQVEESKVVSIEKPTSEATNAGVIAGNVAKTVITKVPVQDIKDSVTVQVEAGGKTSQIIVDTTKQPKTEKDVTSAVIGAVTQAILDDKEITTVVESIVETSESVPVQVFVDNKDSKPTTQINVVVKETEELTVRDKEATKPVTEATEVTKEVTVVETTEVTGVIADTVTEILVADKETVSAIEDVVKEAKYVTVEVVAGDKVTKTIVDTTTVTEDVILGSKDKPFTSSVVVGAVTEAITDDKDVTAVLESIVEANEGVAINIIVGEQDVDTTAKDQIFVIVKKTDVLVEEDKPT</sequence>
<keyword evidence="5" id="KW-1185">Reference proteome</keyword>
<proteinExistence type="predicted"/>
<feature type="domain" description="Ricin B lectin" evidence="3">
    <location>
        <begin position="880"/>
        <end position="1013"/>
    </location>
</feature>
<feature type="coiled-coil region" evidence="1">
    <location>
        <begin position="2138"/>
        <end position="2165"/>
    </location>
</feature>
<feature type="compositionally biased region" description="Acidic residues" evidence="2">
    <location>
        <begin position="1252"/>
        <end position="1282"/>
    </location>
</feature>
<dbReference type="InterPro" id="IPR000772">
    <property type="entry name" value="Ricin_B_lectin"/>
</dbReference>
<feature type="compositionally biased region" description="Polar residues" evidence="2">
    <location>
        <begin position="188"/>
        <end position="197"/>
    </location>
</feature>
<feature type="region of interest" description="Disordered" evidence="2">
    <location>
        <begin position="1349"/>
        <end position="1389"/>
    </location>
</feature>
<dbReference type="EMBL" id="PJQM01000167">
    <property type="protein sequence ID" value="RCI06379.1"/>
    <property type="molecule type" value="Genomic_DNA"/>
</dbReference>
<comment type="caution">
    <text evidence="4">The sequence shown here is derived from an EMBL/GenBank/DDBJ whole genome shotgun (WGS) entry which is preliminary data.</text>
</comment>
<feature type="compositionally biased region" description="Basic and acidic residues" evidence="2">
    <location>
        <begin position="1379"/>
        <end position="1389"/>
    </location>
</feature>
<feature type="region of interest" description="Disordered" evidence="2">
    <location>
        <begin position="164"/>
        <end position="214"/>
    </location>
</feature>
<feature type="domain" description="Ricin B lectin" evidence="3">
    <location>
        <begin position="11"/>
        <end position="152"/>
    </location>
</feature>
<feature type="domain" description="Ricin B lectin" evidence="3">
    <location>
        <begin position="1788"/>
        <end position="1914"/>
    </location>
</feature>
<dbReference type="Gene3D" id="2.80.10.50">
    <property type="match status" value="7"/>
</dbReference>
<name>A0A367KVZ0_RHIST</name>
<feature type="compositionally biased region" description="Low complexity" evidence="2">
    <location>
        <begin position="1349"/>
        <end position="1373"/>
    </location>
</feature>
<feature type="region of interest" description="Disordered" evidence="2">
    <location>
        <begin position="1245"/>
        <end position="1305"/>
    </location>
</feature>
<dbReference type="SMART" id="SM00458">
    <property type="entry name" value="RICIN"/>
    <property type="match status" value="7"/>
</dbReference>
<dbReference type="CDD" id="cd23454">
    <property type="entry name" value="beta-trefoil_Ricin_GllA-1"/>
    <property type="match status" value="3"/>
</dbReference>
<feature type="domain" description="Ricin B lectin" evidence="3">
    <location>
        <begin position="706"/>
        <end position="828"/>
    </location>
</feature>
<dbReference type="PROSITE" id="PS50231">
    <property type="entry name" value="RICIN_B_LECTIN"/>
    <property type="match status" value="7"/>
</dbReference>
<organism evidence="4 5">
    <name type="scientific">Rhizopus stolonifer</name>
    <name type="common">Rhizopus nigricans</name>
    <dbReference type="NCBI Taxonomy" id="4846"/>
    <lineage>
        <taxon>Eukaryota</taxon>
        <taxon>Fungi</taxon>
        <taxon>Fungi incertae sedis</taxon>
        <taxon>Mucoromycota</taxon>
        <taxon>Mucoromycotina</taxon>
        <taxon>Mucoromycetes</taxon>
        <taxon>Mucorales</taxon>
        <taxon>Mucorineae</taxon>
        <taxon>Rhizopodaceae</taxon>
        <taxon>Rhizopus</taxon>
    </lineage>
</organism>
<feature type="compositionally biased region" description="Low complexity" evidence="2">
    <location>
        <begin position="167"/>
        <end position="176"/>
    </location>
</feature>
<evidence type="ECO:0000313" key="5">
    <source>
        <dbReference type="Proteomes" id="UP000253551"/>
    </source>
</evidence>
<dbReference type="STRING" id="4846.A0A367KVZ0"/>
<evidence type="ECO:0000256" key="2">
    <source>
        <dbReference type="SAM" id="MobiDB-lite"/>
    </source>
</evidence>
<keyword evidence="1" id="KW-0175">Coiled coil</keyword>
<dbReference type="Proteomes" id="UP000253551">
    <property type="component" value="Unassembled WGS sequence"/>
</dbReference>
<feature type="domain" description="Ricin B lectin" evidence="3">
    <location>
        <begin position="214"/>
        <end position="350"/>
    </location>
</feature>
<reference evidence="4 5" key="1">
    <citation type="journal article" date="2018" name="G3 (Bethesda)">
        <title>Phylogenetic and Phylogenomic Definition of Rhizopus Species.</title>
        <authorList>
            <person name="Gryganskyi A.P."/>
            <person name="Golan J."/>
            <person name="Dolatabadi S."/>
            <person name="Mondo S."/>
            <person name="Robb S."/>
            <person name="Idnurm A."/>
            <person name="Muszewska A."/>
            <person name="Steczkiewicz K."/>
            <person name="Masonjones S."/>
            <person name="Liao H.L."/>
            <person name="Gajdeczka M.T."/>
            <person name="Anike F."/>
            <person name="Vuek A."/>
            <person name="Anishchenko I.M."/>
            <person name="Voigt K."/>
            <person name="de Hoog G.S."/>
            <person name="Smith M.E."/>
            <person name="Heitman J."/>
            <person name="Vilgalys R."/>
            <person name="Stajich J.E."/>
        </authorList>
    </citation>
    <scope>NUCLEOTIDE SEQUENCE [LARGE SCALE GENOMIC DNA]</scope>
    <source>
        <strain evidence="4 5">LSU 92-RS-03</strain>
    </source>
</reference>
<protein>
    <recommendedName>
        <fullName evidence="3">Ricin B lectin domain-containing protein</fullName>
    </recommendedName>
</protein>